<dbReference type="GO" id="GO:0022857">
    <property type="term" value="F:transmembrane transporter activity"/>
    <property type="evidence" value="ECO:0007669"/>
    <property type="project" value="InterPro"/>
</dbReference>
<dbReference type="InterPro" id="IPR036259">
    <property type="entry name" value="MFS_trans_sf"/>
</dbReference>
<feature type="transmembrane region" description="Helical" evidence="5">
    <location>
        <begin position="375"/>
        <end position="400"/>
    </location>
</feature>
<dbReference type="InterPro" id="IPR011701">
    <property type="entry name" value="MFS"/>
</dbReference>
<dbReference type="OrthoDB" id="7584869at2"/>
<evidence type="ECO:0000313" key="8">
    <source>
        <dbReference type="Proteomes" id="UP000282837"/>
    </source>
</evidence>
<dbReference type="InterPro" id="IPR020846">
    <property type="entry name" value="MFS_dom"/>
</dbReference>
<feature type="transmembrane region" description="Helical" evidence="5">
    <location>
        <begin position="281"/>
        <end position="304"/>
    </location>
</feature>
<feature type="transmembrane region" description="Helical" evidence="5">
    <location>
        <begin position="313"/>
        <end position="331"/>
    </location>
</feature>
<organism evidence="7 8">
    <name type="scientific">Novosphingobium umbonatum</name>
    <dbReference type="NCBI Taxonomy" id="1908524"/>
    <lineage>
        <taxon>Bacteria</taxon>
        <taxon>Pseudomonadati</taxon>
        <taxon>Pseudomonadota</taxon>
        <taxon>Alphaproteobacteria</taxon>
        <taxon>Sphingomonadales</taxon>
        <taxon>Sphingomonadaceae</taxon>
        <taxon>Novosphingobium</taxon>
    </lineage>
</organism>
<feature type="transmembrane region" description="Helical" evidence="5">
    <location>
        <begin position="70"/>
        <end position="92"/>
    </location>
</feature>
<proteinExistence type="predicted"/>
<evidence type="ECO:0000256" key="2">
    <source>
        <dbReference type="ARBA" id="ARBA00022989"/>
    </source>
</evidence>
<keyword evidence="1 5" id="KW-0812">Transmembrane</keyword>
<dbReference type="Pfam" id="PF07690">
    <property type="entry name" value="MFS_1"/>
    <property type="match status" value="1"/>
</dbReference>
<keyword evidence="2 5" id="KW-1133">Transmembrane helix</keyword>
<comment type="caution">
    <text evidence="7">The sequence shown here is derived from an EMBL/GenBank/DDBJ whole genome shotgun (WGS) entry which is preliminary data.</text>
</comment>
<feature type="transmembrane region" description="Helical" evidence="5">
    <location>
        <begin position="406"/>
        <end position="425"/>
    </location>
</feature>
<protein>
    <submittedName>
        <fullName evidence="7">MFS transporter</fullName>
    </submittedName>
</protein>
<dbReference type="RefSeq" id="WP_127707612.1">
    <property type="nucleotide sequence ID" value="NZ_SACO01000004.1"/>
</dbReference>
<name>A0A437N746_9SPHN</name>
<evidence type="ECO:0000256" key="4">
    <source>
        <dbReference type="SAM" id="MobiDB-lite"/>
    </source>
</evidence>
<keyword evidence="8" id="KW-1185">Reference proteome</keyword>
<evidence type="ECO:0000256" key="1">
    <source>
        <dbReference type="ARBA" id="ARBA00022692"/>
    </source>
</evidence>
<accession>A0A437N746</accession>
<feature type="transmembrane region" description="Helical" evidence="5">
    <location>
        <begin position="164"/>
        <end position="185"/>
    </location>
</feature>
<evidence type="ECO:0000313" key="7">
    <source>
        <dbReference type="EMBL" id="RVU05711.1"/>
    </source>
</evidence>
<evidence type="ECO:0000256" key="3">
    <source>
        <dbReference type="ARBA" id="ARBA00023136"/>
    </source>
</evidence>
<sequence length="429" mass="45239">MSQSTYATSEGIKQPANHPATSEQASVSPAFMAVYAFIQFSHWLAVLTPVTITIAMRIGTIAPPDQKSAYLASIMSIGAFFAMVAAPFWGAVSDHTRSRLGRRRLWISLGALFLLAGLMLMALTTSIWLFGLGWVICQVGSNAAQAAINALLPDQVPLHQRGRMSSLLGLTTILATAAGTFLTQYTLGSSVAMFLVPWLPCLLANVLMFAIIPDAPSQSEEGISLASVFSVFRVNPFKSWDFGCVFASRFLLATGNAFAQTYQVFVLIDVIGIVSGQVPRALLGITSTVAVISLILTPVAGWLVDRTGRMKPLVVITGLVATLGLAILTQTHSLPPFMLAMIVLGVGKSVFYALATAISATVLPSKSSAAKDMGIIQIANSLPQSLAPAIAPLFLAIGGGSANYDAMFMAATLFAAAGTLAILPIRNVR</sequence>
<evidence type="ECO:0000256" key="5">
    <source>
        <dbReference type="SAM" id="Phobius"/>
    </source>
</evidence>
<reference evidence="7 8" key="1">
    <citation type="submission" date="2019-01" db="EMBL/GenBank/DDBJ databases">
        <authorList>
            <person name="Chen W.-M."/>
        </authorList>
    </citation>
    <scope>NUCLEOTIDE SEQUENCE [LARGE SCALE GENOMIC DNA]</scope>
    <source>
        <strain evidence="7 8">FSY-9</strain>
    </source>
</reference>
<dbReference type="Proteomes" id="UP000282837">
    <property type="component" value="Unassembled WGS sequence"/>
</dbReference>
<dbReference type="PANTHER" id="PTHR23528">
    <property type="match status" value="1"/>
</dbReference>
<feature type="transmembrane region" description="Helical" evidence="5">
    <location>
        <begin position="337"/>
        <end position="363"/>
    </location>
</feature>
<dbReference type="EMBL" id="SACO01000004">
    <property type="protein sequence ID" value="RVU05711.1"/>
    <property type="molecule type" value="Genomic_DNA"/>
</dbReference>
<dbReference type="PROSITE" id="PS50850">
    <property type="entry name" value="MFS"/>
    <property type="match status" value="1"/>
</dbReference>
<gene>
    <name evidence="7" type="ORF">EOE18_06900</name>
</gene>
<dbReference type="PANTHER" id="PTHR23528:SF1">
    <property type="entry name" value="MAJOR FACILITATOR SUPERFAMILY (MFS) PROFILE DOMAIN-CONTAINING PROTEIN"/>
    <property type="match status" value="1"/>
</dbReference>
<feature type="region of interest" description="Disordered" evidence="4">
    <location>
        <begin position="1"/>
        <end position="21"/>
    </location>
</feature>
<evidence type="ECO:0000259" key="6">
    <source>
        <dbReference type="PROSITE" id="PS50850"/>
    </source>
</evidence>
<feature type="transmembrane region" description="Helical" evidence="5">
    <location>
        <begin position="191"/>
        <end position="212"/>
    </location>
</feature>
<dbReference type="Gene3D" id="1.20.1250.20">
    <property type="entry name" value="MFS general substrate transporter like domains"/>
    <property type="match status" value="2"/>
</dbReference>
<feature type="domain" description="Major facilitator superfamily (MFS) profile" evidence="6">
    <location>
        <begin position="29"/>
        <end position="429"/>
    </location>
</feature>
<dbReference type="AlphaFoldDB" id="A0A437N746"/>
<dbReference type="SUPFAM" id="SSF103473">
    <property type="entry name" value="MFS general substrate transporter"/>
    <property type="match status" value="1"/>
</dbReference>
<feature type="transmembrane region" description="Helical" evidence="5">
    <location>
        <begin position="129"/>
        <end position="152"/>
    </location>
</feature>
<feature type="transmembrane region" description="Helical" evidence="5">
    <location>
        <begin position="104"/>
        <end position="123"/>
    </location>
</feature>
<keyword evidence="3 5" id="KW-0472">Membrane</keyword>
<feature type="transmembrane region" description="Helical" evidence="5">
    <location>
        <begin position="34"/>
        <end position="58"/>
    </location>
</feature>